<gene>
    <name evidence="2" type="ORF">D6B99_11875</name>
</gene>
<protein>
    <submittedName>
        <fullName evidence="2">ArsR family transcriptional regulator</fullName>
    </submittedName>
</protein>
<evidence type="ECO:0000313" key="2">
    <source>
        <dbReference type="EMBL" id="AYD49417.1"/>
    </source>
</evidence>
<name>A0A386HTY5_9BACT</name>
<dbReference type="CDD" id="cd00090">
    <property type="entry name" value="HTH_ARSR"/>
    <property type="match status" value="1"/>
</dbReference>
<dbReference type="GO" id="GO:0003700">
    <property type="term" value="F:DNA-binding transcription factor activity"/>
    <property type="evidence" value="ECO:0007669"/>
    <property type="project" value="InterPro"/>
</dbReference>
<evidence type="ECO:0000313" key="3">
    <source>
        <dbReference type="Proteomes" id="UP000266118"/>
    </source>
</evidence>
<evidence type="ECO:0000259" key="1">
    <source>
        <dbReference type="PROSITE" id="PS50987"/>
    </source>
</evidence>
<dbReference type="SUPFAM" id="SSF46785">
    <property type="entry name" value="Winged helix' DNA-binding domain"/>
    <property type="match status" value="1"/>
</dbReference>
<dbReference type="PRINTS" id="PR00778">
    <property type="entry name" value="HTHARSR"/>
</dbReference>
<dbReference type="KEGG" id="ark:D6B99_11875"/>
<feature type="domain" description="HTH arsR-type" evidence="1">
    <location>
        <begin position="11"/>
        <end position="103"/>
    </location>
</feature>
<dbReference type="PANTHER" id="PTHR38600">
    <property type="entry name" value="TRANSCRIPTIONAL REGULATORY PROTEIN"/>
    <property type="match status" value="1"/>
</dbReference>
<reference evidence="2 3" key="1">
    <citation type="submission" date="2018-09" db="EMBL/GenBank/DDBJ databases">
        <title>Arachidicoccus sp. nov., a bacterium isolated from soil.</title>
        <authorList>
            <person name="Weon H.-Y."/>
            <person name="Kwon S.-W."/>
            <person name="Lee S.A."/>
        </authorList>
    </citation>
    <scope>NUCLEOTIDE SEQUENCE [LARGE SCALE GENOMIC DNA]</scope>
    <source>
        <strain evidence="2 3">KIS59-12</strain>
    </source>
</reference>
<proteinExistence type="predicted"/>
<dbReference type="NCBIfam" id="NF033788">
    <property type="entry name" value="HTH_metalloreg"/>
    <property type="match status" value="1"/>
</dbReference>
<dbReference type="AlphaFoldDB" id="A0A386HTY5"/>
<dbReference type="SMART" id="SM00418">
    <property type="entry name" value="HTH_ARSR"/>
    <property type="match status" value="1"/>
</dbReference>
<dbReference type="InterPro" id="IPR036390">
    <property type="entry name" value="WH_DNA-bd_sf"/>
</dbReference>
<accession>A0A386HTY5</accession>
<organism evidence="2 3">
    <name type="scientific">Arachidicoccus soli</name>
    <dbReference type="NCBI Taxonomy" id="2341117"/>
    <lineage>
        <taxon>Bacteria</taxon>
        <taxon>Pseudomonadati</taxon>
        <taxon>Bacteroidota</taxon>
        <taxon>Chitinophagia</taxon>
        <taxon>Chitinophagales</taxon>
        <taxon>Chitinophagaceae</taxon>
        <taxon>Arachidicoccus</taxon>
    </lineage>
</organism>
<dbReference type="OrthoDB" id="9799175at2"/>
<dbReference type="Gene3D" id="1.10.10.10">
    <property type="entry name" value="Winged helix-like DNA-binding domain superfamily/Winged helix DNA-binding domain"/>
    <property type="match status" value="1"/>
</dbReference>
<dbReference type="PANTHER" id="PTHR38600:SF1">
    <property type="entry name" value="TRANSCRIPTIONAL REGULATORY PROTEIN"/>
    <property type="match status" value="1"/>
</dbReference>
<dbReference type="EMBL" id="CP032489">
    <property type="protein sequence ID" value="AYD49417.1"/>
    <property type="molecule type" value="Genomic_DNA"/>
</dbReference>
<dbReference type="Proteomes" id="UP000266118">
    <property type="component" value="Chromosome"/>
</dbReference>
<dbReference type="PROSITE" id="PS50987">
    <property type="entry name" value="HTH_ARSR_2"/>
    <property type="match status" value="1"/>
</dbReference>
<dbReference type="Pfam" id="PF12840">
    <property type="entry name" value="HTH_20"/>
    <property type="match status" value="1"/>
</dbReference>
<keyword evidence="3" id="KW-1185">Reference proteome</keyword>
<sequence length="133" mass="15633">MLSCIFASKYLLIMEARRDVFQAIADPTRRAIIDMIAQQTVNVKTIAEQFDVSRQAISLHLKILSECDLLNVQLSGRERLYTAKLENLNEVYEWVEQYRKLWTGRFKALKNLVEQEELQSKKIKMVDKNKIKK</sequence>
<dbReference type="InterPro" id="IPR001845">
    <property type="entry name" value="HTH_ArsR_DNA-bd_dom"/>
</dbReference>
<dbReference type="InterPro" id="IPR011991">
    <property type="entry name" value="ArsR-like_HTH"/>
</dbReference>
<dbReference type="InterPro" id="IPR036388">
    <property type="entry name" value="WH-like_DNA-bd_sf"/>
</dbReference>